<name>A0ACB7ZX78_9AGAM</name>
<dbReference type="Proteomes" id="UP000790377">
    <property type="component" value="Unassembled WGS sequence"/>
</dbReference>
<dbReference type="EMBL" id="MU268215">
    <property type="protein sequence ID" value="KAH7905328.1"/>
    <property type="molecule type" value="Genomic_DNA"/>
</dbReference>
<keyword evidence="2" id="KW-1185">Reference proteome</keyword>
<reference evidence="1" key="1">
    <citation type="journal article" date="2021" name="New Phytol.">
        <title>Evolutionary innovations through gain and loss of genes in the ectomycorrhizal Boletales.</title>
        <authorList>
            <person name="Wu G."/>
            <person name="Miyauchi S."/>
            <person name="Morin E."/>
            <person name="Kuo A."/>
            <person name="Drula E."/>
            <person name="Varga T."/>
            <person name="Kohler A."/>
            <person name="Feng B."/>
            <person name="Cao Y."/>
            <person name="Lipzen A."/>
            <person name="Daum C."/>
            <person name="Hundley H."/>
            <person name="Pangilinan J."/>
            <person name="Johnson J."/>
            <person name="Barry K."/>
            <person name="LaButti K."/>
            <person name="Ng V."/>
            <person name="Ahrendt S."/>
            <person name="Min B."/>
            <person name="Choi I.G."/>
            <person name="Park H."/>
            <person name="Plett J.M."/>
            <person name="Magnuson J."/>
            <person name="Spatafora J.W."/>
            <person name="Nagy L.G."/>
            <person name="Henrissat B."/>
            <person name="Grigoriev I.V."/>
            <person name="Yang Z.L."/>
            <person name="Xu J."/>
            <person name="Martin F.M."/>
        </authorList>
    </citation>
    <scope>NUCLEOTIDE SEQUENCE</scope>
    <source>
        <strain evidence="1">ATCC 28755</strain>
    </source>
</reference>
<gene>
    <name evidence="1" type="ORF">BJ138DRAFT_1164970</name>
</gene>
<sequence length="502" mass="54741">MSLPLSIVARQTARRSLVRPQTVCPQRLGQPTLFNSNFICHKHFSTETPVPPRSEPPPAQPFKPNRAQVDARGLRISTLFAALFALGMTATAVGLYQFYSSFTIWPPELRADLRAGIKAKNQDDLSLAERFLTRAYRTALSLPPSKLAPDPYLKLSGIAALLTEVVTDKRRAEYALEHVTGHGAPTLVSISETGLATNAATIDPSQTSKATNSAADPAAPVESEWVTYILTPQERLRRVAIACKVAELAHDREDSAHEEKWLVRAVEESLRLIGLGEKKKAASESPNAQAEEVLVELELPAWMGKADLGAPMEALGALYARKGNVEYAMPLYLQAISLLLPPPTSPQAANITVEDRCRAAQLMNNLSELIMRSPPSPEIIHQAESWARQALGTIERAEADAEKSKRSWFGSGNSADKDGKELCEEVLGVVLYNLGSLKEMSDDLEAARTLYSKSVEQCGKVGMREGIAEALHALRRVNKKADSAELTKNESKKDSSDKAASE</sequence>
<comment type="caution">
    <text evidence="1">The sequence shown here is derived from an EMBL/GenBank/DDBJ whole genome shotgun (WGS) entry which is preliminary data.</text>
</comment>
<accession>A0ACB7ZX78</accession>
<organism evidence="1 2">
    <name type="scientific">Hygrophoropsis aurantiaca</name>
    <dbReference type="NCBI Taxonomy" id="72124"/>
    <lineage>
        <taxon>Eukaryota</taxon>
        <taxon>Fungi</taxon>
        <taxon>Dikarya</taxon>
        <taxon>Basidiomycota</taxon>
        <taxon>Agaricomycotina</taxon>
        <taxon>Agaricomycetes</taxon>
        <taxon>Agaricomycetidae</taxon>
        <taxon>Boletales</taxon>
        <taxon>Coniophorineae</taxon>
        <taxon>Hygrophoropsidaceae</taxon>
        <taxon>Hygrophoropsis</taxon>
    </lineage>
</organism>
<evidence type="ECO:0000313" key="2">
    <source>
        <dbReference type="Proteomes" id="UP000790377"/>
    </source>
</evidence>
<evidence type="ECO:0000313" key="1">
    <source>
        <dbReference type="EMBL" id="KAH7905328.1"/>
    </source>
</evidence>
<protein>
    <submittedName>
        <fullName evidence="1">Uncharacterized protein</fullName>
    </submittedName>
</protein>
<proteinExistence type="predicted"/>